<dbReference type="PANTHER" id="PTHR35526">
    <property type="entry name" value="ANTI-SIGMA-F FACTOR RSBW-RELATED"/>
    <property type="match status" value="1"/>
</dbReference>
<feature type="domain" description="Histidine kinase/HSP90-like ATPase" evidence="2">
    <location>
        <begin position="20"/>
        <end position="135"/>
    </location>
</feature>
<proteinExistence type="predicted"/>
<name>A0A918NNI1_9ACTN</name>
<dbReference type="PANTHER" id="PTHR35526:SF3">
    <property type="entry name" value="ANTI-SIGMA-F FACTOR RSBW"/>
    <property type="match status" value="1"/>
</dbReference>
<gene>
    <name evidence="3" type="ORF">GCM10010358_41950</name>
</gene>
<keyword evidence="1" id="KW-0723">Serine/threonine-protein kinase</keyword>
<protein>
    <recommendedName>
        <fullName evidence="2">Histidine kinase/HSP90-like ATPase domain-containing protein</fullName>
    </recommendedName>
</protein>
<dbReference type="Pfam" id="PF13581">
    <property type="entry name" value="HATPase_c_2"/>
    <property type="match status" value="1"/>
</dbReference>
<dbReference type="AlphaFoldDB" id="A0A918NNI1"/>
<dbReference type="CDD" id="cd16936">
    <property type="entry name" value="HATPase_RsbW-like"/>
    <property type="match status" value="1"/>
</dbReference>
<dbReference type="GO" id="GO:0004674">
    <property type="term" value="F:protein serine/threonine kinase activity"/>
    <property type="evidence" value="ECO:0007669"/>
    <property type="project" value="UniProtKB-KW"/>
</dbReference>
<dbReference type="SUPFAM" id="SSF55874">
    <property type="entry name" value="ATPase domain of HSP90 chaperone/DNA topoisomerase II/histidine kinase"/>
    <property type="match status" value="1"/>
</dbReference>
<dbReference type="InterPro" id="IPR036890">
    <property type="entry name" value="HATPase_C_sf"/>
</dbReference>
<reference evidence="3" key="1">
    <citation type="journal article" date="2014" name="Int. J. Syst. Evol. Microbiol.">
        <title>Complete genome sequence of Corynebacterium casei LMG S-19264T (=DSM 44701T), isolated from a smear-ripened cheese.</title>
        <authorList>
            <consortium name="US DOE Joint Genome Institute (JGI-PGF)"/>
            <person name="Walter F."/>
            <person name="Albersmeier A."/>
            <person name="Kalinowski J."/>
            <person name="Ruckert C."/>
        </authorList>
    </citation>
    <scope>NUCLEOTIDE SEQUENCE</scope>
    <source>
        <strain evidence="3">JCM 4790</strain>
    </source>
</reference>
<evidence type="ECO:0000313" key="4">
    <source>
        <dbReference type="Proteomes" id="UP000619244"/>
    </source>
</evidence>
<organism evidence="3 4">
    <name type="scientific">Streptomyces minutiscleroticus</name>
    <dbReference type="NCBI Taxonomy" id="68238"/>
    <lineage>
        <taxon>Bacteria</taxon>
        <taxon>Bacillati</taxon>
        <taxon>Actinomycetota</taxon>
        <taxon>Actinomycetes</taxon>
        <taxon>Kitasatosporales</taxon>
        <taxon>Streptomycetaceae</taxon>
        <taxon>Streptomyces</taxon>
    </lineage>
</organism>
<dbReference type="EMBL" id="BMVU01000020">
    <property type="protein sequence ID" value="GGX83259.1"/>
    <property type="molecule type" value="Genomic_DNA"/>
</dbReference>
<keyword evidence="4" id="KW-1185">Reference proteome</keyword>
<evidence type="ECO:0000256" key="1">
    <source>
        <dbReference type="ARBA" id="ARBA00022527"/>
    </source>
</evidence>
<dbReference type="Gene3D" id="3.30.565.10">
    <property type="entry name" value="Histidine kinase-like ATPase, C-terminal domain"/>
    <property type="match status" value="1"/>
</dbReference>
<keyword evidence="1" id="KW-0808">Transferase</keyword>
<evidence type="ECO:0000313" key="3">
    <source>
        <dbReference type="EMBL" id="GGX83259.1"/>
    </source>
</evidence>
<sequence>MLPPSTPDRWTTRLWKMQFVSSPRHIALVRHQTGRALADWGYSRDDIDRALLVCSELATNAVQHGHRAGHLFEVRITATKGDCLVEVSDPVSRPPRPFMADTNDEHGRGLQLVAALAKETGHRPRSPWGKTVWARLALTEPRTTGNT</sequence>
<dbReference type="Proteomes" id="UP000619244">
    <property type="component" value="Unassembled WGS sequence"/>
</dbReference>
<dbReference type="InterPro" id="IPR050267">
    <property type="entry name" value="Anti-sigma-factor_SerPK"/>
</dbReference>
<comment type="caution">
    <text evidence="3">The sequence shown here is derived from an EMBL/GenBank/DDBJ whole genome shotgun (WGS) entry which is preliminary data.</text>
</comment>
<dbReference type="InterPro" id="IPR003594">
    <property type="entry name" value="HATPase_dom"/>
</dbReference>
<keyword evidence="1" id="KW-0418">Kinase</keyword>
<reference evidence="3" key="2">
    <citation type="submission" date="2020-09" db="EMBL/GenBank/DDBJ databases">
        <authorList>
            <person name="Sun Q."/>
            <person name="Ohkuma M."/>
        </authorList>
    </citation>
    <scope>NUCLEOTIDE SEQUENCE</scope>
    <source>
        <strain evidence="3">JCM 4790</strain>
    </source>
</reference>
<accession>A0A918NNI1</accession>
<evidence type="ECO:0000259" key="2">
    <source>
        <dbReference type="Pfam" id="PF13581"/>
    </source>
</evidence>